<dbReference type="InterPro" id="IPR050147">
    <property type="entry name" value="Ser/Thr_Dehydratase"/>
</dbReference>
<name>A0ABR0EE23_ZASCE</name>
<dbReference type="Pfam" id="PF00291">
    <property type="entry name" value="PALP"/>
    <property type="match status" value="1"/>
</dbReference>
<accession>A0ABR0EE23</accession>
<dbReference type="InterPro" id="IPR036052">
    <property type="entry name" value="TrpB-like_PALP_sf"/>
</dbReference>
<evidence type="ECO:0000256" key="3">
    <source>
        <dbReference type="ARBA" id="ARBA00023239"/>
    </source>
</evidence>
<dbReference type="InterPro" id="IPR000634">
    <property type="entry name" value="Ser/Thr_deHydtase_PyrdxlP-BS"/>
</dbReference>
<evidence type="ECO:0000256" key="2">
    <source>
        <dbReference type="ARBA" id="ARBA00022898"/>
    </source>
</evidence>
<sequence>MQNVSLGEVMTPIRNVHFRGWRVSLKLEYVLPTGSYKDRGIAVCMTHLKALGVKKISEDSSGNAGASTAAYAAAAGIQAGIYVPEGTSPAKLGQIAVYGAELNEVAGTRSVSAKRAQDVPEGCRYIGHSWNPFFACGIKTIAYEIAEQTNWSPPDWIATPLGGGSLVLGLIDGFEELLSAGYIQKSPRILAVQSEACAPIYRAWIRDSYDVKPVTPQSTYAEGVALPSPARGSQILESIRRNNGIVAAVNDEDLLSSWKNMAHLGYLIEPTSAVAVAGAWQARQRNQIGQGEDVLIVLTGNGLKTKPALLEGMISSKL</sequence>
<dbReference type="EMBL" id="JAXOVC010000007">
    <property type="protein sequence ID" value="KAK4499313.1"/>
    <property type="molecule type" value="Genomic_DNA"/>
</dbReference>
<evidence type="ECO:0000313" key="6">
    <source>
        <dbReference type="Proteomes" id="UP001305779"/>
    </source>
</evidence>
<dbReference type="PROSITE" id="PS00165">
    <property type="entry name" value="DEHYDRATASE_SER_THR"/>
    <property type="match status" value="1"/>
</dbReference>
<evidence type="ECO:0000313" key="5">
    <source>
        <dbReference type="EMBL" id="KAK4499313.1"/>
    </source>
</evidence>
<protein>
    <recommendedName>
        <fullName evidence="4">Tryptophan synthase beta chain-like PALP domain-containing protein</fullName>
    </recommendedName>
</protein>
<dbReference type="InterPro" id="IPR001926">
    <property type="entry name" value="TrpB-like_PALP"/>
</dbReference>
<comment type="cofactor">
    <cofactor evidence="1">
        <name>pyridoxal 5'-phosphate</name>
        <dbReference type="ChEBI" id="CHEBI:597326"/>
    </cofactor>
</comment>
<dbReference type="Proteomes" id="UP001305779">
    <property type="component" value="Unassembled WGS sequence"/>
</dbReference>
<dbReference type="PANTHER" id="PTHR48078">
    <property type="entry name" value="THREONINE DEHYDRATASE, MITOCHONDRIAL-RELATED"/>
    <property type="match status" value="1"/>
</dbReference>
<keyword evidence="6" id="KW-1185">Reference proteome</keyword>
<evidence type="ECO:0000256" key="1">
    <source>
        <dbReference type="ARBA" id="ARBA00001933"/>
    </source>
</evidence>
<comment type="caution">
    <text evidence="5">The sequence shown here is derived from an EMBL/GenBank/DDBJ whole genome shotgun (WGS) entry which is preliminary data.</text>
</comment>
<keyword evidence="3" id="KW-0456">Lyase</keyword>
<evidence type="ECO:0000259" key="4">
    <source>
        <dbReference type="Pfam" id="PF00291"/>
    </source>
</evidence>
<dbReference type="Gene3D" id="3.40.50.1100">
    <property type="match status" value="2"/>
</dbReference>
<dbReference type="SUPFAM" id="SSF53686">
    <property type="entry name" value="Tryptophan synthase beta subunit-like PLP-dependent enzymes"/>
    <property type="match status" value="1"/>
</dbReference>
<proteinExistence type="predicted"/>
<reference evidence="5 6" key="1">
    <citation type="journal article" date="2023" name="G3 (Bethesda)">
        <title>A chromosome-level genome assembly of Zasmidium syzygii isolated from banana leaves.</title>
        <authorList>
            <person name="van Westerhoven A.C."/>
            <person name="Mehrabi R."/>
            <person name="Talebi R."/>
            <person name="Steentjes M.B.F."/>
            <person name="Corcolon B."/>
            <person name="Chong P.A."/>
            <person name="Kema G.H.J."/>
            <person name="Seidl M.F."/>
        </authorList>
    </citation>
    <scope>NUCLEOTIDE SEQUENCE [LARGE SCALE GENOMIC DNA]</scope>
    <source>
        <strain evidence="5 6">P124</strain>
    </source>
</reference>
<feature type="domain" description="Tryptophan synthase beta chain-like PALP" evidence="4">
    <location>
        <begin position="5"/>
        <end position="300"/>
    </location>
</feature>
<dbReference type="PANTHER" id="PTHR48078:SF6">
    <property type="entry name" value="L-THREONINE DEHYDRATASE CATABOLIC TDCB"/>
    <property type="match status" value="1"/>
</dbReference>
<organism evidence="5 6">
    <name type="scientific">Zasmidium cellare</name>
    <name type="common">Wine cellar mold</name>
    <name type="synonym">Racodium cellare</name>
    <dbReference type="NCBI Taxonomy" id="395010"/>
    <lineage>
        <taxon>Eukaryota</taxon>
        <taxon>Fungi</taxon>
        <taxon>Dikarya</taxon>
        <taxon>Ascomycota</taxon>
        <taxon>Pezizomycotina</taxon>
        <taxon>Dothideomycetes</taxon>
        <taxon>Dothideomycetidae</taxon>
        <taxon>Mycosphaerellales</taxon>
        <taxon>Mycosphaerellaceae</taxon>
        <taxon>Zasmidium</taxon>
    </lineage>
</organism>
<gene>
    <name evidence="5" type="ORF">PRZ48_009826</name>
</gene>
<keyword evidence="2" id="KW-0663">Pyridoxal phosphate</keyword>